<keyword evidence="2" id="KW-1185">Reference proteome</keyword>
<evidence type="ECO:0000313" key="1">
    <source>
        <dbReference type="EMBL" id="MBB3954432.1"/>
    </source>
</evidence>
<dbReference type="EMBL" id="JACIDX010000004">
    <property type="protein sequence ID" value="MBB3954432.1"/>
    <property type="molecule type" value="Genomic_DNA"/>
</dbReference>
<accession>A0A7W6G6Y7</accession>
<proteinExistence type="predicted"/>
<evidence type="ECO:0000313" key="2">
    <source>
        <dbReference type="Proteomes" id="UP000548867"/>
    </source>
</evidence>
<comment type="caution">
    <text evidence="1">The sequence shown here is derived from an EMBL/GenBank/DDBJ whole genome shotgun (WGS) entry which is preliminary data.</text>
</comment>
<name>A0A7W6G6Y7_9SPHN</name>
<gene>
    <name evidence="1" type="ORF">GGR38_001359</name>
</gene>
<organism evidence="1 2">
    <name type="scientific">Novosphingobium sediminicola</name>
    <dbReference type="NCBI Taxonomy" id="563162"/>
    <lineage>
        <taxon>Bacteria</taxon>
        <taxon>Pseudomonadati</taxon>
        <taxon>Pseudomonadota</taxon>
        <taxon>Alphaproteobacteria</taxon>
        <taxon>Sphingomonadales</taxon>
        <taxon>Sphingomonadaceae</taxon>
        <taxon>Novosphingobium</taxon>
    </lineage>
</organism>
<dbReference type="RefSeq" id="WP_183623907.1">
    <property type="nucleotide sequence ID" value="NZ_JACIDX010000004.1"/>
</dbReference>
<sequence length="178" mass="19342">MIRQGEYRQPDAVRPWFDHPSSPALQSSFETLQAGCNYLIARGSGPAAATNATPRPKVLMRVSGNHLKELERFFSLLIGEYRAFLRAMAPHTRPTPVDLHPLDKHRPRLRAIRRLQVAACDGPVRNHCAITARDLAIASLGLAGGKQAAGQPFVLDDGALAEIARFYLALAGDVVGLA</sequence>
<dbReference type="Proteomes" id="UP000548867">
    <property type="component" value="Unassembled WGS sequence"/>
</dbReference>
<protein>
    <submittedName>
        <fullName evidence="1">Uncharacterized protein</fullName>
    </submittedName>
</protein>
<dbReference type="AlphaFoldDB" id="A0A7W6G6Y7"/>
<reference evidence="1 2" key="1">
    <citation type="submission" date="2020-08" db="EMBL/GenBank/DDBJ databases">
        <title>Genomic Encyclopedia of Type Strains, Phase IV (KMG-IV): sequencing the most valuable type-strain genomes for metagenomic binning, comparative biology and taxonomic classification.</title>
        <authorList>
            <person name="Goeker M."/>
        </authorList>
    </citation>
    <scope>NUCLEOTIDE SEQUENCE [LARGE SCALE GENOMIC DNA]</scope>
    <source>
        <strain evidence="1 2">DSM 27057</strain>
    </source>
</reference>